<organism evidence="1 2">
    <name type="scientific">Nephila pilipes</name>
    <name type="common">Giant wood spider</name>
    <name type="synonym">Nephila maculata</name>
    <dbReference type="NCBI Taxonomy" id="299642"/>
    <lineage>
        <taxon>Eukaryota</taxon>
        <taxon>Metazoa</taxon>
        <taxon>Ecdysozoa</taxon>
        <taxon>Arthropoda</taxon>
        <taxon>Chelicerata</taxon>
        <taxon>Arachnida</taxon>
        <taxon>Araneae</taxon>
        <taxon>Araneomorphae</taxon>
        <taxon>Entelegynae</taxon>
        <taxon>Araneoidea</taxon>
        <taxon>Nephilidae</taxon>
        <taxon>Nephila</taxon>
    </lineage>
</organism>
<sequence length="109" mass="12637">MLKERKPHPFEIAFPSEHLESSQSFDIKVEHKARRPNFSLRMASAFASVRVVVSLLAPLNVHHSSPHNGLDIPFHFRKGRMRPSGTHPSTHSSVNYFCCRFRRRCRDDN</sequence>
<name>A0A8X6T6Y5_NEPPI</name>
<dbReference type="EMBL" id="BMAW01002369">
    <property type="protein sequence ID" value="GFS78252.1"/>
    <property type="molecule type" value="Genomic_DNA"/>
</dbReference>
<evidence type="ECO:0000313" key="1">
    <source>
        <dbReference type="EMBL" id="GFS78252.1"/>
    </source>
</evidence>
<dbReference type="AlphaFoldDB" id="A0A8X6T6Y5"/>
<proteinExistence type="predicted"/>
<accession>A0A8X6T6Y5</accession>
<reference evidence="1" key="1">
    <citation type="submission" date="2020-08" db="EMBL/GenBank/DDBJ databases">
        <title>Multicomponent nature underlies the extraordinary mechanical properties of spider dragline silk.</title>
        <authorList>
            <person name="Kono N."/>
            <person name="Nakamura H."/>
            <person name="Mori M."/>
            <person name="Yoshida Y."/>
            <person name="Ohtoshi R."/>
            <person name="Malay A.D."/>
            <person name="Moran D.A.P."/>
            <person name="Tomita M."/>
            <person name="Numata K."/>
            <person name="Arakawa K."/>
        </authorList>
    </citation>
    <scope>NUCLEOTIDE SEQUENCE</scope>
</reference>
<evidence type="ECO:0000313" key="2">
    <source>
        <dbReference type="Proteomes" id="UP000887013"/>
    </source>
</evidence>
<keyword evidence="2" id="KW-1185">Reference proteome</keyword>
<protein>
    <submittedName>
        <fullName evidence="1">Uncharacterized protein</fullName>
    </submittedName>
</protein>
<comment type="caution">
    <text evidence="1">The sequence shown here is derived from an EMBL/GenBank/DDBJ whole genome shotgun (WGS) entry which is preliminary data.</text>
</comment>
<dbReference type="Proteomes" id="UP000887013">
    <property type="component" value="Unassembled WGS sequence"/>
</dbReference>
<gene>
    <name evidence="1" type="ORF">NPIL_520591</name>
</gene>